<reference evidence="1 2" key="1">
    <citation type="journal article" date="2024" name="G3 (Bethesda)">
        <title>Genome assembly of Hibiscus sabdariffa L. provides insights into metabolisms of medicinal natural products.</title>
        <authorList>
            <person name="Kim T."/>
        </authorList>
    </citation>
    <scope>NUCLEOTIDE SEQUENCE [LARGE SCALE GENOMIC DNA]</scope>
    <source>
        <strain evidence="1">TK-2024</strain>
        <tissue evidence="1">Old leaves</tissue>
    </source>
</reference>
<evidence type="ECO:0000313" key="2">
    <source>
        <dbReference type="Proteomes" id="UP001396334"/>
    </source>
</evidence>
<comment type="caution">
    <text evidence="1">The sequence shown here is derived from an EMBL/GenBank/DDBJ whole genome shotgun (WGS) entry which is preliminary data.</text>
</comment>
<protein>
    <submittedName>
        <fullName evidence="1">Uncharacterized protein</fullName>
    </submittedName>
</protein>
<dbReference type="EMBL" id="JBBPBN010000144">
    <property type="protein sequence ID" value="KAK8975508.1"/>
    <property type="molecule type" value="Genomic_DNA"/>
</dbReference>
<sequence length="159" mass="17816">MTEMMDMMNAMAEEKGTVKPKNKIVEGQSGEFEVKGYVREQVPASKYSVENPFVICFSKPERGTSESSSSKTTTKDMRGHVSLPLKYAELLPMLIDNDLVTPVQSIPKKPPFPKGYDFRARCDYHLGSSGHTTKNCGALKNKVWEFMERGVLSFEDGKP</sequence>
<gene>
    <name evidence="1" type="ORF">V6N11_034517</name>
</gene>
<dbReference type="PANTHER" id="PTHR32108:SF9">
    <property type="entry name" value="REVERSE TRANSCRIPTASE RNASE H-LIKE DOMAIN-CONTAINING PROTEIN"/>
    <property type="match status" value="1"/>
</dbReference>
<dbReference type="PANTHER" id="PTHR32108">
    <property type="entry name" value="DNA-DIRECTED RNA POLYMERASE SUBUNIT ALPHA"/>
    <property type="match status" value="1"/>
</dbReference>
<evidence type="ECO:0000313" key="1">
    <source>
        <dbReference type="EMBL" id="KAK8975508.1"/>
    </source>
</evidence>
<accession>A0ABR2NH29</accession>
<name>A0ABR2NH29_9ROSI</name>
<keyword evidence="2" id="KW-1185">Reference proteome</keyword>
<proteinExistence type="predicted"/>
<organism evidence="1 2">
    <name type="scientific">Hibiscus sabdariffa</name>
    <name type="common">roselle</name>
    <dbReference type="NCBI Taxonomy" id="183260"/>
    <lineage>
        <taxon>Eukaryota</taxon>
        <taxon>Viridiplantae</taxon>
        <taxon>Streptophyta</taxon>
        <taxon>Embryophyta</taxon>
        <taxon>Tracheophyta</taxon>
        <taxon>Spermatophyta</taxon>
        <taxon>Magnoliopsida</taxon>
        <taxon>eudicotyledons</taxon>
        <taxon>Gunneridae</taxon>
        <taxon>Pentapetalae</taxon>
        <taxon>rosids</taxon>
        <taxon>malvids</taxon>
        <taxon>Malvales</taxon>
        <taxon>Malvaceae</taxon>
        <taxon>Malvoideae</taxon>
        <taxon>Hibiscus</taxon>
    </lineage>
</organism>
<dbReference type="Proteomes" id="UP001396334">
    <property type="component" value="Unassembled WGS sequence"/>
</dbReference>